<evidence type="ECO:0000256" key="6">
    <source>
        <dbReference type="SAM" id="MobiDB-lite"/>
    </source>
</evidence>
<comment type="caution">
    <text evidence="7">The sequence shown here is derived from an EMBL/GenBank/DDBJ whole genome shotgun (WGS) entry which is preliminary data.</text>
</comment>
<dbReference type="Gene3D" id="3.40.50.11350">
    <property type="match status" value="1"/>
</dbReference>
<evidence type="ECO:0000256" key="5">
    <source>
        <dbReference type="ARBA" id="ARBA00023316"/>
    </source>
</evidence>
<keyword evidence="3" id="KW-0808">Transferase</keyword>
<organism evidence="7 8">
    <name type="scientific">Funneliformis mosseae</name>
    <name type="common">Endomycorrhizal fungus</name>
    <name type="synonym">Glomus mosseae</name>
    <dbReference type="NCBI Taxonomy" id="27381"/>
    <lineage>
        <taxon>Eukaryota</taxon>
        <taxon>Fungi</taxon>
        <taxon>Fungi incertae sedis</taxon>
        <taxon>Mucoromycota</taxon>
        <taxon>Glomeromycotina</taxon>
        <taxon>Glomeromycetes</taxon>
        <taxon>Glomerales</taxon>
        <taxon>Glomeraceae</taxon>
        <taxon>Funneliformis</taxon>
    </lineage>
</organism>
<dbReference type="GO" id="GO:0071555">
    <property type="term" value="P:cell wall organization"/>
    <property type="evidence" value="ECO:0007669"/>
    <property type="project" value="UniProtKB-KW"/>
</dbReference>
<dbReference type="InterPro" id="IPR004938">
    <property type="entry name" value="XG_FTase"/>
</dbReference>
<evidence type="ECO:0000313" key="8">
    <source>
        <dbReference type="Proteomes" id="UP000789375"/>
    </source>
</evidence>
<feature type="region of interest" description="Disordered" evidence="6">
    <location>
        <begin position="1"/>
        <end position="71"/>
    </location>
</feature>
<sequence>MAPPRQQPHRRAMSLSAGSNNSSENLLSTTSSNNSNNNSTTLPPISEDINKSNKSLIPNPPPTPSKEPKKPQKTYVDSILHLELKNVISKLIFFCALVFFLGSLSGLGPPFDELDYSIKVEPNDQKIDVSVWDEPYAEILRDDDDKNNNLAVQDNDIDDVDEFKNVIHQESNELATDKPLADNVINDINPEDVAPLAEETNQPKQEGSILEDIKIEPNPITDDVDENKIKDTSFGRSDEILVNNSESKNQLDETSNNNISENLETVDKLNVTGLPNKLSKDKLRHYKSDESGSSDGTVDYAKYTYQAPNPHFTYDDVLVSLTEEERNEISTTQLTEMNTDESLDSSCGTWQKDYAKLHEDILAGKEDQKYVAYICEASSNCGGLADRILGMTSTFLFALLTNRAYLADWQAPLPFDKIFDSPNIDWSFDSLSPESVIKDLTTIEISVIDFDSQRLDNHFLLSNWTTKYPDPFIKFYTNRGMIIRTFDSKYYAQPLKDIGLRPHTAFGCIFDYLFRPVPPAMSFITKYTSLFSIRNIFSVGIQIRAREDTNALQDYEYFFRCADQLTRTYAAPDQKVIYFLITDSVALRDEAVQKLEHVIISGLPIKSHHGHHDHIDDVTNAVIENWILSKTDYRVISPGGYGKLSAFHSKQLHTTVLMNYPVFDKQIPDCTKEDAFITFSKLANEWSLG</sequence>
<evidence type="ECO:0000256" key="3">
    <source>
        <dbReference type="ARBA" id="ARBA00022679"/>
    </source>
</evidence>
<accession>A0A9N9E106</accession>
<keyword evidence="2" id="KW-0328">Glycosyltransferase</keyword>
<dbReference type="GO" id="GO:0008107">
    <property type="term" value="F:galactoside 2-alpha-L-fucosyltransferase activity"/>
    <property type="evidence" value="ECO:0007669"/>
    <property type="project" value="InterPro"/>
</dbReference>
<dbReference type="AlphaFoldDB" id="A0A9N9E106"/>
<protein>
    <submittedName>
        <fullName evidence="7">7634_t:CDS:1</fullName>
    </submittedName>
</protein>
<gene>
    <name evidence="7" type="ORF">FMOSSE_LOCUS11923</name>
</gene>
<dbReference type="GO" id="GO:0042546">
    <property type="term" value="P:cell wall biogenesis"/>
    <property type="evidence" value="ECO:0007669"/>
    <property type="project" value="InterPro"/>
</dbReference>
<evidence type="ECO:0000256" key="4">
    <source>
        <dbReference type="ARBA" id="ARBA00023180"/>
    </source>
</evidence>
<keyword evidence="4" id="KW-0325">Glycoprotein</keyword>
<evidence type="ECO:0000256" key="2">
    <source>
        <dbReference type="ARBA" id="ARBA00022676"/>
    </source>
</evidence>
<name>A0A9N9E106_FUNMO</name>
<feature type="compositionally biased region" description="Low complexity" evidence="6">
    <location>
        <begin position="14"/>
        <end position="42"/>
    </location>
</feature>
<evidence type="ECO:0000256" key="1">
    <source>
        <dbReference type="ARBA" id="ARBA00010481"/>
    </source>
</evidence>
<dbReference type="EMBL" id="CAJVPP010005149">
    <property type="protein sequence ID" value="CAG8660685.1"/>
    <property type="molecule type" value="Genomic_DNA"/>
</dbReference>
<keyword evidence="5" id="KW-0961">Cell wall biogenesis/degradation</keyword>
<dbReference type="Pfam" id="PF03254">
    <property type="entry name" value="XG_FTase"/>
    <property type="match status" value="1"/>
</dbReference>
<proteinExistence type="inferred from homology"/>
<reference evidence="7" key="1">
    <citation type="submission" date="2021-06" db="EMBL/GenBank/DDBJ databases">
        <authorList>
            <person name="Kallberg Y."/>
            <person name="Tangrot J."/>
            <person name="Rosling A."/>
        </authorList>
    </citation>
    <scope>NUCLEOTIDE SEQUENCE</scope>
    <source>
        <strain evidence="7">87-6 pot B 2015</strain>
    </source>
</reference>
<dbReference type="Proteomes" id="UP000789375">
    <property type="component" value="Unassembled WGS sequence"/>
</dbReference>
<evidence type="ECO:0000313" key="7">
    <source>
        <dbReference type="EMBL" id="CAG8660685.1"/>
    </source>
</evidence>
<feature type="region of interest" description="Disordered" evidence="6">
    <location>
        <begin position="199"/>
        <end position="228"/>
    </location>
</feature>
<keyword evidence="8" id="KW-1185">Reference proteome</keyword>
<dbReference type="GO" id="GO:0016020">
    <property type="term" value="C:membrane"/>
    <property type="evidence" value="ECO:0007669"/>
    <property type="project" value="InterPro"/>
</dbReference>
<comment type="similarity">
    <text evidence="1">Belongs to the glycosyltransferase 37 family.</text>
</comment>